<evidence type="ECO:0000256" key="4">
    <source>
        <dbReference type="ARBA" id="ARBA00022771"/>
    </source>
</evidence>
<dbReference type="Pfam" id="PF00176">
    <property type="entry name" value="SNF2-rel_dom"/>
    <property type="match status" value="1"/>
</dbReference>
<evidence type="ECO:0000313" key="12">
    <source>
        <dbReference type="EMBL" id="TPX74340.1"/>
    </source>
</evidence>
<dbReference type="PANTHER" id="PTHR45626">
    <property type="entry name" value="TRANSCRIPTION TERMINATION FACTOR 2-RELATED"/>
    <property type="match status" value="1"/>
</dbReference>
<comment type="similarity">
    <text evidence="1">Belongs to the SNF2/RAD54 helicase family.</text>
</comment>
<protein>
    <recommendedName>
        <fullName evidence="11">RING-type domain-containing protein</fullName>
    </recommendedName>
</protein>
<keyword evidence="5" id="KW-0378">Hydrolase</keyword>
<dbReference type="EMBL" id="QEAP01000131">
    <property type="protein sequence ID" value="TPX74340.1"/>
    <property type="molecule type" value="Genomic_DNA"/>
</dbReference>
<dbReference type="PANTHER" id="PTHR45626:SF26">
    <property type="entry name" value="FAMILY HELICASE, PUTATIVE (AFU_ORTHOLOGUE AFUA_2G09120)-RELATED"/>
    <property type="match status" value="1"/>
</dbReference>
<evidence type="ECO:0000256" key="8">
    <source>
        <dbReference type="ARBA" id="ARBA00022840"/>
    </source>
</evidence>
<dbReference type="GO" id="GO:0008094">
    <property type="term" value="F:ATP-dependent activity, acting on DNA"/>
    <property type="evidence" value="ECO:0007669"/>
    <property type="project" value="TreeGrafter"/>
</dbReference>
<evidence type="ECO:0000256" key="6">
    <source>
        <dbReference type="ARBA" id="ARBA00022806"/>
    </source>
</evidence>
<dbReference type="GO" id="GO:0008270">
    <property type="term" value="F:zinc ion binding"/>
    <property type="evidence" value="ECO:0007669"/>
    <property type="project" value="UniProtKB-KW"/>
</dbReference>
<evidence type="ECO:0000256" key="10">
    <source>
        <dbReference type="SAM" id="MobiDB-lite"/>
    </source>
</evidence>
<dbReference type="STRING" id="246404.A0A507FFH9"/>
<dbReference type="GO" id="GO:0004386">
    <property type="term" value="F:helicase activity"/>
    <property type="evidence" value="ECO:0007669"/>
    <property type="project" value="UniProtKB-KW"/>
</dbReference>
<comment type="caution">
    <text evidence="12">The sequence shown here is derived from an EMBL/GenBank/DDBJ whole genome shotgun (WGS) entry which is preliminary data.</text>
</comment>
<evidence type="ECO:0000256" key="1">
    <source>
        <dbReference type="ARBA" id="ARBA00007025"/>
    </source>
</evidence>
<dbReference type="InterPro" id="IPR050628">
    <property type="entry name" value="SNF2_RAD54_helicase_TF"/>
</dbReference>
<dbReference type="SUPFAM" id="SSF52540">
    <property type="entry name" value="P-loop containing nucleoside triphosphate hydrolases"/>
    <property type="match status" value="2"/>
</dbReference>
<organism evidence="12 13">
    <name type="scientific">Chytriomyces confervae</name>
    <dbReference type="NCBI Taxonomy" id="246404"/>
    <lineage>
        <taxon>Eukaryota</taxon>
        <taxon>Fungi</taxon>
        <taxon>Fungi incertae sedis</taxon>
        <taxon>Chytridiomycota</taxon>
        <taxon>Chytridiomycota incertae sedis</taxon>
        <taxon>Chytridiomycetes</taxon>
        <taxon>Chytridiales</taxon>
        <taxon>Chytriomycetaceae</taxon>
        <taxon>Chytriomyces</taxon>
    </lineage>
</organism>
<dbReference type="GO" id="GO:0005524">
    <property type="term" value="F:ATP binding"/>
    <property type="evidence" value="ECO:0007669"/>
    <property type="project" value="UniProtKB-KW"/>
</dbReference>
<dbReference type="PROSITE" id="PS50089">
    <property type="entry name" value="ZF_RING_2"/>
    <property type="match status" value="1"/>
</dbReference>
<dbReference type="InterPro" id="IPR027417">
    <property type="entry name" value="P-loop_NTPase"/>
</dbReference>
<dbReference type="Pfam" id="PF13639">
    <property type="entry name" value="zf-RING_2"/>
    <property type="match status" value="1"/>
</dbReference>
<feature type="compositionally biased region" description="Acidic residues" evidence="10">
    <location>
        <begin position="816"/>
        <end position="837"/>
    </location>
</feature>
<dbReference type="SMART" id="SM00184">
    <property type="entry name" value="RING"/>
    <property type="match status" value="1"/>
</dbReference>
<dbReference type="PROSITE" id="PS00518">
    <property type="entry name" value="ZF_RING_1"/>
    <property type="match status" value="1"/>
</dbReference>
<dbReference type="OrthoDB" id="2105740at2759"/>
<dbReference type="InterPro" id="IPR013083">
    <property type="entry name" value="Znf_RING/FYVE/PHD"/>
</dbReference>
<evidence type="ECO:0000256" key="5">
    <source>
        <dbReference type="ARBA" id="ARBA00022801"/>
    </source>
</evidence>
<evidence type="ECO:0000256" key="2">
    <source>
        <dbReference type="ARBA" id="ARBA00022723"/>
    </source>
</evidence>
<evidence type="ECO:0000256" key="9">
    <source>
        <dbReference type="PROSITE-ProRule" id="PRU00175"/>
    </source>
</evidence>
<gene>
    <name evidence="12" type="ORF">CcCBS67573_g04398</name>
</gene>
<dbReference type="InterPro" id="IPR017907">
    <property type="entry name" value="Znf_RING_CS"/>
</dbReference>
<keyword evidence="4 9" id="KW-0863">Zinc-finger</keyword>
<name>A0A507FFH9_9FUNG</name>
<dbReference type="SMART" id="SM00487">
    <property type="entry name" value="DEXDc"/>
    <property type="match status" value="1"/>
</dbReference>
<dbReference type="InterPro" id="IPR000330">
    <property type="entry name" value="SNF2_N"/>
</dbReference>
<dbReference type="AlphaFoldDB" id="A0A507FFH9"/>
<dbReference type="SUPFAM" id="SSF57850">
    <property type="entry name" value="RING/U-box"/>
    <property type="match status" value="1"/>
</dbReference>
<dbReference type="Gene3D" id="3.40.50.300">
    <property type="entry name" value="P-loop containing nucleotide triphosphate hydrolases"/>
    <property type="match status" value="2"/>
</dbReference>
<dbReference type="Gene3D" id="3.30.40.10">
    <property type="entry name" value="Zinc/RING finger domain, C3HC4 (zinc finger)"/>
    <property type="match status" value="1"/>
</dbReference>
<evidence type="ECO:0000256" key="7">
    <source>
        <dbReference type="ARBA" id="ARBA00022833"/>
    </source>
</evidence>
<accession>A0A507FFH9</accession>
<keyword evidence="13" id="KW-1185">Reference proteome</keyword>
<dbReference type="GO" id="GO:0006281">
    <property type="term" value="P:DNA repair"/>
    <property type="evidence" value="ECO:0007669"/>
    <property type="project" value="TreeGrafter"/>
</dbReference>
<keyword evidence="6" id="KW-0347">Helicase</keyword>
<dbReference type="GO" id="GO:0005634">
    <property type="term" value="C:nucleus"/>
    <property type="evidence" value="ECO:0007669"/>
    <property type="project" value="TreeGrafter"/>
</dbReference>
<evidence type="ECO:0000256" key="3">
    <source>
        <dbReference type="ARBA" id="ARBA00022741"/>
    </source>
</evidence>
<keyword evidence="8" id="KW-0067">ATP-binding</keyword>
<feature type="region of interest" description="Disordered" evidence="10">
    <location>
        <begin position="816"/>
        <end position="870"/>
    </location>
</feature>
<feature type="domain" description="RING-type" evidence="11">
    <location>
        <begin position="658"/>
        <end position="699"/>
    </location>
</feature>
<proteinExistence type="inferred from homology"/>
<evidence type="ECO:0000313" key="13">
    <source>
        <dbReference type="Proteomes" id="UP000320333"/>
    </source>
</evidence>
<dbReference type="InterPro" id="IPR014001">
    <property type="entry name" value="Helicase_ATP-bd"/>
</dbReference>
<feature type="compositionally biased region" description="Basic residues" evidence="10">
    <location>
        <begin position="841"/>
        <end position="858"/>
    </location>
</feature>
<dbReference type="InterPro" id="IPR001841">
    <property type="entry name" value="Znf_RING"/>
</dbReference>
<keyword evidence="3" id="KW-0547">Nucleotide-binding</keyword>
<evidence type="ECO:0000259" key="11">
    <source>
        <dbReference type="PROSITE" id="PS50089"/>
    </source>
</evidence>
<keyword evidence="2" id="KW-0479">Metal-binding</keyword>
<dbReference type="Proteomes" id="UP000320333">
    <property type="component" value="Unassembled WGS sequence"/>
</dbReference>
<dbReference type="GO" id="GO:0016787">
    <property type="term" value="F:hydrolase activity"/>
    <property type="evidence" value="ECO:0007669"/>
    <property type="project" value="UniProtKB-KW"/>
</dbReference>
<keyword evidence="7" id="KW-0862">Zinc</keyword>
<reference evidence="12 13" key="1">
    <citation type="journal article" date="2019" name="Sci. Rep.">
        <title>Comparative genomics of chytrid fungi reveal insights into the obligate biotrophic and pathogenic lifestyle of Synchytrium endobioticum.</title>
        <authorList>
            <person name="van de Vossenberg B.T.L.H."/>
            <person name="Warris S."/>
            <person name="Nguyen H.D.T."/>
            <person name="van Gent-Pelzer M.P.E."/>
            <person name="Joly D.L."/>
            <person name="van de Geest H.C."/>
            <person name="Bonants P.J.M."/>
            <person name="Smith D.S."/>
            <person name="Levesque C.A."/>
            <person name="van der Lee T.A.J."/>
        </authorList>
    </citation>
    <scope>NUCLEOTIDE SEQUENCE [LARGE SCALE GENOMIC DNA]</scope>
    <source>
        <strain evidence="12 13">CBS 675.73</strain>
    </source>
</reference>
<sequence>MTSTPPTNSDAPAAPDENETRLLLSVTVRKQKSDTEMERLSTLTGLPQATLDTLSSGGSIQLFHIPHHETSNLPFLIHFVPWITENRFSLTHTSDQPSNEASLWLHYTDLMNGWYSMRLDFRRPILSPLSDDVFCTSRNINIATLCDKISASPSNLIHFKSVSELGEDAHQPCIGNLVIPDTVSILPCDQPPEPFALKLYDYQLRTLAWMQGIEDGLDEYYYCPGVKKLCPEGKFAVQTTSNRVDIKASIEDVRTDYPTVRAGIIADKPGVGKTITSLALVHTRPCTDPDYLYSVSPNGKLKSRATVFFVPNNICSQWMTEIKKCFGSNIKAIEIKGKIQYDKVSLKQVLECDILVVSYHFLVNKHNISAKLTSQDRVLVSRFPEVDFFNKDAAKAFVDERTSGGGFSLSWIHFHRVVYDEFHEITDKNKALQTQLLLMAGDTMWGLTGTPRLGDGYVVCRFADYLKVKVNYIPPVWELQPVGGYFLWKEFYAKDFVLNRVRRNEPEITYPPPIYETIRVTQTAMEYPLYQSCVGRKANTENLVKLCNHYQIANGVVADGSHALTIEQVTEIVQKDRAKRIKMLTQEIKKHQKTLEGQYDLVLNAVSMNAREDAERMYRKAMRHDQEIKEELRSTQSQFNFFDNFLNSYAANNDTISCIVCLEDDVPRDSLGLAPCGHVFCWECAEKVAKVVRTCPHCKAAMTPEKLMKLQPPANAIAVPESFGSKIRELVQYLQREMDADTSHRFLVFIQWSDLADLVTQALNTFGIVTARLKNGFQHREAALRQFRAGLESEVAKNETIGSACVEEREMVQELDDFEKENSEGEEYQPGEDDEFGSDSKRKRKRATRRVGKEKKKPTSTSKRNPPSRVLILSAKDSVSGLNLTEATHCIILHPFHDIKEAQAVGAEKQGVARTLRNGQTKTVKIVRLVVENTIEQDMHDRRAPTMTLNDVI</sequence>